<evidence type="ECO:0000313" key="3">
    <source>
        <dbReference type="Proteomes" id="UP000278031"/>
    </source>
</evidence>
<protein>
    <submittedName>
        <fullName evidence="2">Uncharacterized protein</fullName>
    </submittedName>
</protein>
<keyword evidence="1" id="KW-1133">Transmembrane helix</keyword>
<name>A0A497JIY2_9ARCH</name>
<gene>
    <name evidence="2" type="ORF">DRO04_02800</name>
</gene>
<evidence type="ECO:0000313" key="2">
    <source>
        <dbReference type="EMBL" id="RLG69820.1"/>
    </source>
</evidence>
<organism evidence="2 3">
    <name type="scientific">Candidatus Iainarchaeum sp</name>
    <dbReference type="NCBI Taxonomy" id="3101447"/>
    <lineage>
        <taxon>Archaea</taxon>
        <taxon>Candidatus Iainarchaeota</taxon>
        <taxon>Candidatus Iainarchaeia</taxon>
        <taxon>Candidatus Iainarchaeales</taxon>
        <taxon>Candidatus Iainarchaeaceae</taxon>
        <taxon>Candidatus Iainarchaeum</taxon>
    </lineage>
</organism>
<accession>A0A497JIY2</accession>
<keyword evidence="1" id="KW-0812">Transmembrane</keyword>
<feature type="transmembrane region" description="Helical" evidence="1">
    <location>
        <begin position="12"/>
        <end position="32"/>
    </location>
</feature>
<sequence length="142" mass="16295">MPSRKEAKYLGYALIFAALLILGATFAFVLMINTPMIRGLPETREVLDCGNDERCFRDAALLCRKAKMVYVLEGVNGKVEFLYECLGRTDNYCIFRKTLKRVVVNNEEKKIAEKPKICRVPADNTELLNVLFDMDLEEKFCE</sequence>
<evidence type="ECO:0000256" key="1">
    <source>
        <dbReference type="SAM" id="Phobius"/>
    </source>
</evidence>
<proteinExistence type="predicted"/>
<comment type="caution">
    <text evidence="2">The sequence shown here is derived from an EMBL/GenBank/DDBJ whole genome shotgun (WGS) entry which is preliminary data.</text>
</comment>
<keyword evidence="1" id="KW-0472">Membrane</keyword>
<reference evidence="2 3" key="1">
    <citation type="submission" date="2018-06" db="EMBL/GenBank/DDBJ databases">
        <title>Extensive metabolic versatility and redundancy in microbially diverse, dynamic hydrothermal sediments.</title>
        <authorList>
            <person name="Dombrowski N."/>
            <person name="Teske A."/>
            <person name="Baker B.J."/>
        </authorList>
    </citation>
    <scope>NUCLEOTIDE SEQUENCE [LARGE SCALE GENOMIC DNA]</scope>
    <source>
        <strain evidence="2">B51_G17</strain>
    </source>
</reference>
<dbReference type="AlphaFoldDB" id="A0A497JIY2"/>
<dbReference type="EMBL" id="QMWP01000105">
    <property type="protein sequence ID" value="RLG69820.1"/>
    <property type="molecule type" value="Genomic_DNA"/>
</dbReference>
<dbReference type="Proteomes" id="UP000278031">
    <property type="component" value="Unassembled WGS sequence"/>
</dbReference>